<organism evidence="1 2">
    <name type="scientific">Halocaridina rubra</name>
    <name type="common">Hawaiian red shrimp</name>
    <dbReference type="NCBI Taxonomy" id="373956"/>
    <lineage>
        <taxon>Eukaryota</taxon>
        <taxon>Metazoa</taxon>
        <taxon>Ecdysozoa</taxon>
        <taxon>Arthropoda</taxon>
        <taxon>Crustacea</taxon>
        <taxon>Multicrustacea</taxon>
        <taxon>Malacostraca</taxon>
        <taxon>Eumalacostraca</taxon>
        <taxon>Eucarida</taxon>
        <taxon>Decapoda</taxon>
        <taxon>Pleocyemata</taxon>
        <taxon>Caridea</taxon>
        <taxon>Atyoidea</taxon>
        <taxon>Atyidae</taxon>
        <taxon>Halocaridina</taxon>
    </lineage>
</organism>
<comment type="caution">
    <text evidence="1">The sequence shown here is derived from an EMBL/GenBank/DDBJ whole genome shotgun (WGS) entry which is preliminary data.</text>
</comment>
<sequence length="104" mass="11392">MSGRRPLSTLGLCSSAMSKLLEADFVYDEDIKDLKPTELSLACGLSAKECAEVIRIATADGKRAQPVTVLQMIEYMQEGDSKSQLIILDSITHDLDTMSKGHLF</sequence>
<name>A0AAN8ZYD1_HALRR</name>
<keyword evidence="2" id="KW-1185">Reference proteome</keyword>
<evidence type="ECO:0000313" key="1">
    <source>
        <dbReference type="EMBL" id="KAK7025417.1"/>
    </source>
</evidence>
<dbReference type="EMBL" id="JAXCGZ010022746">
    <property type="protein sequence ID" value="KAK7025417.1"/>
    <property type="molecule type" value="Genomic_DNA"/>
</dbReference>
<gene>
    <name evidence="1" type="ORF">SK128_007295</name>
</gene>
<proteinExistence type="predicted"/>
<reference evidence="1 2" key="1">
    <citation type="submission" date="2023-11" db="EMBL/GenBank/DDBJ databases">
        <title>Halocaridina rubra genome assembly.</title>
        <authorList>
            <person name="Smith C."/>
        </authorList>
    </citation>
    <scope>NUCLEOTIDE SEQUENCE [LARGE SCALE GENOMIC DNA]</scope>
    <source>
        <strain evidence="1">EP-1</strain>
        <tissue evidence="1">Whole</tissue>
    </source>
</reference>
<accession>A0AAN8ZYD1</accession>
<dbReference type="Proteomes" id="UP001381693">
    <property type="component" value="Unassembled WGS sequence"/>
</dbReference>
<protein>
    <submittedName>
        <fullName evidence="1">Uncharacterized protein</fullName>
    </submittedName>
</protein>
<evidence type="ECO:0000313" key="2">
    <source>
        <dbReference type="Proteomes" id="UP001381693"/>
    </source>
</evidence>
<dbReference type="AlphaFoldDB" id="A0AAN8ZYD1"/>